<name>A0A2W5N843_9BACT</name>
<dbReference type="AlphaFoldDB" id="A0A2W5N843"/>
<dbReference type="Proteomes" id="UP000249417">
    <property type="component" value="Unassembled WGS sequence"/>
</dbReference>
<proteinExistence type="predicted"/>
<accession>A0A2W5N843</accession>
<evidence type="ECO:0008006" key="3">
    <source>
        <dbReference type="Google" id="ProtNLM"/>
    </source>
</evidence>
<dbReference type="Pfam" id="PF19821">
    <property type="entry name" value="Phage_capsid_2"/>
    <property type="match status" value="1"/>
</dbReference>
<gene>
    <name evidence="1" type="ORF">DI551_01090</name>
</gene>
<reference evidence="1 2" key="1">
    <citation type="submission" date="2017-08" db="EMBL/GenBank/DDBJ databases">
        <title>Infants hospitalized years apart are colonized by the same room-sourced microbial strains.</title>
        <authorList>
            <person name="Brooks B."/>
            <person name="Olm M.R."/>
            <person name="Firek B.A."/>
            <person name="Baker R."/>
            <person name="Thomas B.C."/>
            <person name="Morowitz M.J."/>
            <person name="Banfield J.F."/>
        </authorList>
    </citation>
    <scope>NUCLEOTIDE SEQUENCE [LARGE SCALE GENOMIC DNA]</scope>
    <source>
        <strain evidence="1">S2_005_002_R2_29</strain>
    </source>
</reference>
<dbReference type="InterPro" id="IPR045565">
    <property type="entry name" value="Phage_capsid_2"/>
</dbReference>
<evidence type="ECO:0000313" key="1">
    <source>
        <dbReference type="EMBL" id="PZQ48708.1"/>
    </source>
</evidence>
<sequence>MATTIDQAFIKQFEREVHEAYQRQGSKLRNTVRSINNVNGSSAVFQKVGKGTASTKSTHGMVPVMNLAHSNVECTLQDFYAGDWVDRLQELKVNIPERQVIASAGANALGRKTDDLVIAALQTASTNVIADANIGLTKAKIMSAFETFGKSDIPDDGNRYAVIGWRQWTELLAIPEFSSADYVGAAGLPYTTFTQAKQWLGTIWIPHSGLPVDANDIRSCYFYHKTAIGHASGSDVQTDISWHGDRAAHFVNNMMSQGAVLIDGGGVVTINCDETPD</sequence>
<dbReference type="EMBL" id="QFQB01000003">
    <property type="protein sequence ID" value="PZQ48708.1"/>
    <property type="molecule type" value="Genomic_DNA"/>
</dbReference>
<protein>
    <recommendedName>
        <fullName evidence="3">Capsid protein</fullName>
    </recommendedName>
</protein>
<comment type="caution">
    <text evidence="1">The sequence shown here is derived from an EMBL/GenBank/DDBJ whole genome shotgun (WGS) entry which is preliminary data.</text>
</comment>
<organism evidence="1 2">
    <name type="scientific">Micavibrio aeruginosavorus</name>
    <dbReference type="NCBI Taxonomy" id="349221"/>
    <lineage>
        <taxon>Bacteria</taxon>
        <taxon>Pseudomonadati</taxon>
        <taxon>Bdellovibrionota</taxon>
        <taxon>Bdellovibrionia</taxon>
        <taxon>Bdellovibrionales</taxon>
        <taxon>Pseudobdellovibrionaceae</taxon>
        <taxon>Micavibrio</taxon>
    </lineage>
</organism>
<evidence type="ECO:0000313" key="2">
    <source>
        <dbReference type="Proteomes" id="UP000249417"/>
    </source>
</evidence>